<evidence type="ECO:0000313" key="5">
    <source>
        <dbReference type="Proteomes" id="UP001165121"/>
    </source>
</evidence>
<protein>
    <submittedName>
        <fullName evidence="4">Unnamed protein product</fullName>
    </submittedName>
</protein>
<feature type="compositionally biased region" description="Polar residues" evidence="2">
    <location>
        <begin position="140"/>
        <end position="149"/>
    </location>
</feature>
<dbReference type="Pfam" id="PF13432">
    <property type="entry name" value="TPR_16"/>
    <property type="match status" value="1"/>
</dbReference>
<dbReference type="PANTHER" id="PTHR44177:SF1">
    <property type="entry name" value="TETRATRICOPEPTIDE REPEAT PROTEIN 8"/>
    <property type="match status" value="1"/>
</dbReference>
<reference evidence="4" key="1">
    <citation type="submission" date="2023-04" db="EMBL/GenBank/DDBJ databases">
        <title>Phytophthora fragariaefolia NBRC 109709.</title>
        <authorList>
            <person name="Ichikawa N."/>
            <person name="Sato H."/>
            <person name="Tonouchi N."/>
        </authorList>
    </citation>
    <scope>NUCLEOTIDE SEQUENCE</scope>
    <source>
        <strain evidence="4">NBRC 109709</strain>
    </source>
</reference>
<evidence type="ECO:0000256" key="3">
    <source>
        <dbReference type="SAM" id="Phobius"/>
    </source>
</evidence>
<dbReference type="PROSITE" id="PS50005">
    <property type="entry name" value="TPR"/>
    <property type="match status" value="2"/>
</dbReference>
<keyword evidence="3" id="KW-1133">Transmembrane helix</keyword>
<proteinExistence type="predicted"/>
<dbReference type="CDD" id="cd21341">
    <property type="entry name" value="TTC8_N"/>
    <property type="match status" value="1"/>
</dbReference>
<feature type="region of interest" description="Disordered" evidence="2">
    <location>
        <begin position="79"/>
        <end position="149"/>
    </location>
</feature>
<dbReference type="GO" id="GO:1905515">
    <property type="term" value="P:non-motile cilium assembly"/>
    <property type="evidence" value="ECO:0007669"/>
    <property type="project" value="InterPro"/>
</dbReference>
<dbReference type="GO" id="GO:0034464">
    <property type="term" value="C:BBSome"/>
    <property type="evidence" value="ECO:0007669"/>
    <property type="project" value="InterPro"/>
</dbReference>
<dbReference type="OrthoDB" id="421121at2759"/>
<dbReference type="AlphaFoldDB" id="A0A9W6U775"/>
<dbReference type="EMBL" id="BSXT01000397">
    <property type="protein sequence ID" value="GMF26466.1"/>
    <property type="molecule type" value="Genomic_DNA"/>
</dbReference>
<dbReference type="SMART" id="SM00028">
    <property type="entry name" value="TPR"/>
    <property type="match status" value="7"/>
</dbReference>
<feature type="region of interest" description="Disordered" evidence="2">
    <location>
        <begin position="580"/>
        <end position="617"/>
    </location>
</feature>
<feature type="compositionally biased region" description="Low complexity" evidence="2">
    <location>
        <begin position="597"/>
        <end position="613"/>
    </location>
</feature>
<dbReference type="PANTHER" id="PTHR44177">
    <property type="entry name" value="TETRATRICOPEPTIDE REPEAT PROTEIN 8"/>
    <property type="match status" value="1"/>
</dbReference>
<dbReference type="Gene3D" id="1.25.40.10">
    <property type="entry name" value="Tetratricopeptide repeat domain"/>
    <property type="match status" value="1"/>
</dbReference>
<comment type="caution">
    <text evidence="4">The sequence shown here is derived from an EMBL/GenBank/DDBJ whole genome shotgun (WGS) entry which is preliminary data.</text>
</comment>
<dbReference type="InterPro" id="IPR028796">
    <property type="entry name" value="BBS8"/>
</dbReference>
<feature type="region of interest" description="Disordered" evidence="2">
    <location>
        <begin position="510"/>
        <end position="565"/>
    </location>
</feature>
<gene>
    <name evidence="4" type="ORF">Pfra01_000500600</name>
</gene>
<dbReference type="InterPro" id="IPR011990">
    <property type="entry name" value="TPR-like_helical_dom_sf"/>
</dbReference>
<feature type="compositionally biased region" description="Polar residues" evidence="2">
    <location>
        <begin position="120"/>
        <end position="130"/>
    </location>
</feature>
<keyword evidence="5" id="KW-1185">Reference proteome</keyword>
<evidence type="ECO:0000256" key="2">
    <source>
        <dbReference type="SAM" id="MobiDB-lite"/>
    </source>
</evidence>
<evidence type="ECO:0000256" key="1">
    <source>
        <dbReference type="PROSITE-ProRule" id="PRU00339"/>
    </source>
</evidence>
<dbReference type="SUPFAM" id="SSF48452">
    <property type="entry name" value="TPR-like"/>
    <property type="match status" value="2"/>
</dbReference>
<dbReference type="Proteomes" id="UP001165121">
    <property type="component" value="Unassembled WGS sequence"/>
</dbReference>
<feature type="repeat" description="TPR" evidence="1">
    <location>
        <begin position="355"/>
        <end position="388"/>
    </location>
</feature>
<keyword evidence="1" id="KW-0802">TPR repeat</keyword>
<feature type="compositionally biased region" description="Polar residues" evidence="2">
    <location>
        <begin position="87"/>
        <end position="96"/>
    </location>
</feature>
<dbReference type="InterPro" id="IPR019734">
    <property type="entry name" value="TPR_rpt"/>
</dbReference>
<dbReference type="GO" id="GO:0097730">
    <property type="term" value="C:non-motile cilium"/>
    <property type="evidence" value="ECO:0007669"/>
    <property type="project" value="TreeGrafter"/>
</dbReference>
<keyword evidence="3" id="KW-0812">Transmembrane</keyword>
<accession>A0A9W6U775</accession>
<keyword evidence="3" id="KW-0472">Membrane</keyword>
<feature type="repeat" description="TPR" evidence="1">
    <location>
        <begin position="391"/>
        <end position="424"/>
    </location>
</feature>
<organism evidence="4 5">
    <name type="scientific">Phytophthora fragariaefolia</name>
    <dbReference type="NCBI Taxonomy" id="1490495"/>
    <lineage>
        <taxon>Eukaryota</taxon>
        <taxon>Sar</taxon>
        <taxon>Stramenopiles</taxon>
        <taxon>Oomycota</taxon>
        <taxon>Peronosporomycetes</taxon>
        <taxon>Peronosporales</taxon>
        <taxon>Peronosporaceae</taxon>
        <taxon>Phytophthora</taxon>
    </lineage>
</organism>
<feature type="transmembrane region" description="Helical" evidence="3">
    <location>
        <begin position="631"/>
        <end position="651"/>
    </location>
</feature>
<dbReference type="GO" id="GO:0036064">
    <property type="term" value="C:ciliary basal body"/>
    <property type="evidence" value="ECO:0007669"/>
    <property type="project" value="TreeGrafter"/>
</dbReference>
<name>A0A9W6U775_9STRA</name>
<sequence length="661" mass="73061">MTDFDALDQVDPFFMALLRARQRRFADCIDICTDILAQNPYDQAAWVTKTKAMTMHNFIDDSELEEDGAADLLMDDNIMASMPRPGTSLNRPNSRAGTGDPSLRPMTATGRPLSGFARPGTSSRPGTGSMSVDRALQGNRPGTSRPATTLGRQVRLGTASMQASDLGVFIDVNRLDFKRYAKRPAIAKALVDYLLYCEHNPRKALELAAEATVAADYKDWWWKARLGKCYYQLGLFRDAEKQFESSLRNQDMVITFLELGKVYLRLDQPNTALDRYEKGRTKFPGDVQLLVSIARVHDMLNDVEKSVNVYKEVLLLDASNVEAIACLASNYFYTDHPEVALRYYRRLLQMDVNTAELWCNIGLCCFYASQYDMTLSCFDRALSLASDDCMADVWYNIGQVAIGIGDLGLAYQAFKIAVSVDSNHAESYNNLGVLELRKANLDQARANFQLADSLADFMFEPSYNRGTSCLLSTMAAVYLSCQNSNGSAVICVSTSDSATGIQGRRLPRLVHQGQSRSHNKPDTQRLAGAQEATATVPHDALGSLRSGKYRRTTKRYSQPAKHQPTKSCIYEEYRHALPREQNGMSGAAGKFLPGKTSTSQSPSIPSSASSCPRSRPPPAHLLAVPASLDSVFVASISVVFLPAGVLLRALPPRNPPRSRRR</sequence>
<evidence type="ECO:0000313" key="4">
    <source>
        <dbReference type="EMBL" id="GMF26466.1"/>
    </source>
</evidence>